<sequence>MKTLLHMLKGPRSLKNKLIAVLLSSTLIPLALVGAISYYTIYSILEHKIEDGIRSNLSQTAQSLDTSLNNLKFVSQQLSLDGSVGQNLSEYLTTADLYKKKLRRDQIVDELNLISFSNPNLGMVCYATPNDRRVLFPNYCPASGLDLSGLPEFDNYADNRGFAYFGPYNSLGATGQKVLSIARKVQIEDNILYIYIETSVEDLFGDREAAGGSLLVVDHTGSITYAGSKSFTVGSKFRADSPQQDDYLFTEASKQGWSLVSVIPKAEYNREIDQWLLRFFVLGASSLGVSVLFAWMIWRTVYRPLRSLNREIVLISKSNFLSPVTFTDVKEFDFLLMRFQDMRTRIRELLREVREKEKRKAAMEVEKLMYQINPHFTHNTLDTIRWLARMEGHDEIDRLVSTLNRVLYYNLGKGKIATIADEIGALGHYVTLQQIRYNFQFDVRIDTHPRVRDALIPRFILQPLVENALYHGGMADDGVIRVTIDLDGDGRVVITVTDNGAGMDDAAINRLMALDNQPAEDGRGAKAGMGIGINYVRRMIDFQFGGRAEFRIESGIGRGTAIRMRIPYERKEPDNDERADRG</sequence>
<keyword evidence="9" id="KW-0472">Membrane</keyword>
<gene>
    <name evidence="11" type="ORF">I8J29_04955</name>
</gene>
<evidence type="ECO:0000259" key="10">
    <source>
        <dbReference type="PROSITE" id="PS50109"/>
    </source>
</evidence>
<dbReference type="EC" id="2.7.13.3" evidence="2"/>
<evidence type="ECO:0000256" key="9">
    <source>
        <dbReference type="SAM" id="Phobius"/>
    </source>
</evidence>
<dbReference type="SUPFAM" id="SSF55874">
    <property type="entry name" value="ATPase domain of HSP90 chaperone/DNA topoisomerase II/histidine kinase"/>
    <property type="match status" value="1"/>
</dbReference>
<comment type="caution">
    <text evidence="11">The sequence shown here is derived from an EMBL/GenBank/DDBJ whole genome shotgun (WGS) entry which is preliminary data.</text>
</comment>
<feature type="coiled-coil region" evidence="8">
    <location>
        <begin position="339"/>
        <end position="366"/>
    </location>
</feature>
<evidence type="ECO:0000256" key="4">
    <source>
        <dbReference type="ARBA" id="ARBA00022741"/>
    </source>
</evidence>
<evidence type="ECO:0000256" key="6">
    <source>
        <dbReference type="ARBA" id="ARBA00022840"/>
    </source>
</evidence>
<proteinExistence type="predicted"/>
<dbReference type="PRINTS" id="PR00344">
    <property type="entry name" value="BCTRLSENSOR"/>
</dbReference>
<dbReference type="Pfam" id="PF02518">
    <property type="entry name" value="HATPase_c"/>
    <property type="match status" value="1"/>
</dbReference>
<keyword evidence="5 11" id="KW-0418">Kinase</keyword>
<keyword evidence="9" id="KW-1133">Transmembrane helix</keyword>
<dbReference type="Proteomes" id="UP000670947">
    <property type="component" value="Unassembled WGS sequence"/>
</dbReference>
<dbReference type="PROSITE" id="PS50109">
    <property type="entry name" value="HIS_KIN"/>
    <property type="match status" value="1"/>
</dbReference>
<dbReference type="InterPro" id="IPR010559">
    <property type="entry name" value="Sig_transdc_His_kin_internal"/>
</dbReference>
<keyword evidence="7" id="KW-0902">Two-component regulatory system</keyword>
<dbReference type="Gene3D" id="3.30.565.10">
    <property type="entry name" value="Histidine kinase-like ATPase, C-terminal domain"/>
    <property type="match status" value="1"/>
</dbReference>
<evidence type="ECO:0000256" key="5">
    <source>
        <dbReference type="ARBA" id="ARBA00022777"/>
    </source>
</evidence>
<protein>
    <recommendedName>
        <fullName evidence="2">histidine kinase</fullName>
        <ecNumber evidence="2">2.7.13.3</ecNumber>
    </recommendedName>
</protein>
<feature type="transmembrane region" description="Helical" evidence="9">
    <location>
        <begin position="275"/>
        <end position="298"/>
    </location>
</feature>
<dbReference type="GO" id="GO:0016301">
    <property type="term" value="F:kinase activity"/>
    <property type="evidence" value="ECO:0007669"/>
    <property type="project" value="UniProtKB-KW"/>
</dbReference>
<dbReference type="EMBL" id="JAGGDJ010000002">
    <property type="protein sequence ID" value="MBO7743532.1"/>
    <property type="molecule type" value="Genomic_DNA"/>
</dbReference>
<dbReference type="PANTHER" id="PTHR34220:SF7">
    <property type="entry name" value="SENSOR HISTIDINE KINASE YPDA"/>
    <property type="match status" value="1"/>
</dbReference>
<keyword evidence="12" id="KW-1185">Reference proteome</keyword>
<dbReference type="InterPro" id="IPR036890">
    <property type="entry name" value="HATPase_C_sf"/>
</dbReference>
<name>A0ABS3W5E4_9BACL</name>
<keyword evidence="3" id="KW-0808">Transferase</keyword>
<reference evidence="11 12" key="1">
    <citation type="submission" date="2021-03" db="EMBL/GenBank/DDBJ databases">
        <title>Paenibacillus artemisicola MWE-103 whole genome sequence.</title>
        <authorList>
            <person name="Ham Y.J."/>
        </authorList>
    </citation>
    <scope>NUCLEOTIDE SEQUENCE [LARGE SCALE GENOMIC DNA]</scope>
    <source>
        <strain evidence="11 12">MWE-103</strain>
    </source>
</reference>
<dbReference type="Gene3D" id="6.10.340.10">
    <property type="match status" value="1"/>
</dbReference>
<keyword evidence="4" id="KW-0547">Nucleotide-binding</keyword>
<keyword evidence="9" id="KW-0812">Transmembrane</keyword>
<dbReference type="RefSeq" id="WP_208846553.1">
    <property type="nucleotide sequence ID" value="NZ_JAGGDJ010000002.1"/>
</dbReference>
<dbReference type="Pfam" id="PF06580">
    <property type="entry name" value="His_kinase"/>
    <property type="match status" value="1"/>
</dbReference>
<keyword evidence="6" id="KW-0067">ATP-binding</keyword>
<dbReference type="InterPro" id="IPR003594">
    <property type="entry name" value="HATPase_dom"/>
</dbReference>
<dbReference type="SMART" id="SM00387">
    <property type="entry name" value="HATPase_c"/>
    <property type="match status" value="1"/>
</dbReference>
<dbReference type="PANTHER" id="PTHR34220">
    <property type="entry name" value="SENSOR HISTIDINE KINASE YPDA"/>
    <property type="match status" value="1"/>
</dbReference>
<evidence type="ECO:0000256" key="1">
    <source>
        <dbReference type="ARBA" id="ARBA00000085"/>
    </source>
</evidence>
<keyword evidence="8" id="KW-0175">Coiled coil</keyword>
<feature type="domain" description="Histidine kinase" evidence="10">
    <location>
        <begin position="460"/>
        <end position="570"/>
    </location>
</feature>
<organism evidence="11 12">
    <name type="scientific">Paenibacillus artemisiicola</name>
    <dbReference type="NCBI Taxonomy" id="1172618"/>
    <lineage>
        <taxon>Bacteria</taxon>
        <taxon>Bacillati</taxon>
        <taxon>Bacillota</taxon>
        <taxon>Bacilli</taxon>
        <taxon>Bacillales</taxon>
        <taxon>Paenibacillaceae</taxon>
        <taxon>Paenibacillus</taxon>
    </lineage>
</organism>
<evidence type="ECO:0000256" key="7">
    <source>
        <dbReference type="ARBA" id="ARBA00023012"/>
    </source>
</evidence>
<evidence type="ECO:0000313" key="12">
    <source>
        <dbReference type="Proteomes" id="UP000670947"/>
    </source>
</evidence>
<dbReference type="InterPro" id="IPR005467">
    <property type="entry name" value="His_kinase_dom"/>
</dbReference>
<evidence type="ECO:0000256" key="2">
    <source>
        <dbReference type="ARBA" id="ARBA00012438"/>
    </source>
</evidence>
<accession>A0ABS3W5E4</accession>
<dbReference type="InterPro" id="IPR050640">
    <property type="entry name" value="Bact_2-comp_sensor_kinase"/>
</dbReference>
<evidence type="ECO:0000313" key="11">
    <source>
        <dbReference type="EMBL" id="MBO7743532.1"/>
    </source>
</evidence>
<dbReference type="InterPro" id="IPR004358">
    <property type="entry name" value="Sig_transdc_His_kin-like_C"/>
</dbReference>
<evidence type="ECO:0000256" key="8">
    <source>
        <dbReference type="SAM" id="Coils"/>
    </source>
</evidence>
<evidence type="ECO:0000256" key="3">
    <source>
        <dbReference type="ARBA" id="ARBA00022679"/>
    </source>
</evidence>
<comment type="catalytic activity">
    <reaction evidence="1">
        <text>ATP + protein L-histidine = ADP + protein N-phospho-L-histidine.</text>
        <dbReference type="EC" id="2.7.13.3"/>
    </reaction>
</comment>